<dbReference type="InterPro" id="IPR012944">
    <property type="entry name" value="SusD_RagB_dom"/>
</dbReference>
<sequence length="508" mass="57053">MKSYHRLSQVTKIDKSRAKSGKVINKNFIRTLCFNKWLIILLFLIANGGCKKLVVVEGPYTSINESNLFSNDATAISLMTSVYAKMSANSIFSGGLTSISFFSGLSSDEFSIYTGINDINLLGYYKNSLSSSNSNSSDLWLNVYPIIYITNTVIDGLSQSNSLTPSISQQLLGEAKFIRALCYFYLVNFYGDTPLALSTDYTVNASLARAPKDIVYGQIIEDLKSAKKLLSSNYIDKNLIVIGNERIRPIKWVASALLARVYLFMHDYINAETESTSIIQNTSLYNIDSDLNETFLKNSNEAIWQLQPVNYGWNTEDGRVFIIPNTGVSDAYPVYLSQFILNSFEANDYRRRYWVDSVNVDGIIYFYPYKYKSSTLGADITEYSMVFRLAEQYLIRSEARTMQGNMTGTTGGISDLDVIRHRAGLAGYSGGADKPSVLAAILHERQVELFSEWGHRWLDLKRSGNIDAVMSVVTPLKGGTWNTNWQLYPIPLGELQKTPKIKQNPGYE</sequence>
<dbReference type="InterPro" id="IPR011990">
    <property type="entry name" value="TPR-like_helical_dom_sf"/>
</dbReference>
<proteinExistence type="inferred from homology"/>
<feature type="domain" description="SusD-like N-terminal" evidence="7">
    <location>
        <begin position="116"/>
        <end position="263"/>
    </location>
</feature>
<evidence type="ECO:0000256" key="3">
    <source>
        <dbReference type="ARBA" id="ARBA00022729"/>
    </source>
</evidence>
<reference evidence="8 9" key="1">
    <citation type="submission" date="2019-12" db="EMBL/GenBank/DDBJ databases">
        <title>The draft genomic sequence of strain Chitinophaga oryziterrae JCM 16595.</title>
        <authorList>
            <person name="Zhang X."/>
        </authorList>
    </citation>
    <scope>NUCLEOTIDE SEQUENCE [LARGE SCALE GENOMIC DNA]</scope>
    <source>
        <strain evidence="8 9">JCM 16595</strain>
    </source>
</reference>
<dbReference type="AlphaFoldDB" id="A0A6N8JC68"/>
<evidence type="ECO:0000313" key="9">
    <source>
        <dbReference type="Proteomes" id="UP000468388"/>
    </source>
</evidence>
<dbReference type="GO" id="GO:0009279">
    <property type="term" value="C:cell outer membrane"/>
    <property type="evidence" value="ECO:0007669"/>
    <property type="project" value="UniProtKB-SubCell"/>
</dbReference>
<dbReference type="OrthoDB" id="625727at2"/>
<dbReference type="RefSeq" id="WP_157300469.1">
    <property type="nucleotide sequence ID" value="NZ_BAAAZB010000006.1"/>
</dbReference>
<dbReference type="SUPFAM" id="SSF48452">
    <property type="entry name" value="TPR-like"/>
    <property type="match status" value="1"/>
</dbReference>
<dbReference type="InterPro" id="IPR033985">
    <property type="entry name" value="SusD-like_N"/>
</dbReference>
<name>A0A6N8JC68_9BACT</name>
<comment type="subcellular location">
    <subcellularLocation>
        <location evidence="1">Cell outer membrane</location>
    </subcellularLocation>
</comment>
<evidence type="ECO:0000256" key="4">
    <source>
        <dbReference type="ARBA" id="ARBA00023136"/>
    </source>
</evidence>
<evidence type="ECO:0000259" key="6">
    <source>
        <dbReference type="Pfam" id="PF07980"/>
    </source>
</evidence>
<dbReference type="Gene3D" id="1.25.40.390">
    <property type="match status" value="1"/>
</dbReference>
<keyword evidence="3" id="KW-0732">Signal</keyword>
<feature type="domain" description="RagB/SusD" evidence="6">
    <location>
        <begin position="365"/>
        <end position="507"/>
    </location>
</feature>
<evidence type="ECO:0000256" key="2">
    <source>
        <dbReference type="ARBA" id="ARBA00006275"/>
    </source>
</evidence>
<dbReference type="Pfam" id="PF07980">
    <property type="entry name" value="SusD_RagB"/>
    <property type="match status" value="1"/>
</dbReference>
<dbReference type="Proteomes" id="UP000468388">
    <property type="component" value="Unassembled WGS sequence"/>
</dbReference>
<dbReference type="CDD" id="cd08977">
    <property type="entry name" value="SusD"/>
    <property type="match status" value="1"/>
</dbReference>
<keyword evidence="5" id="KW-0998">Cell outer membrane</keyword>
<comment type="similarity">
    <text evidence="2">Belongs to the SusD family.</text>
</comment>
<evidence type="ECO:0000256" key="1">
    <source>
        <dbReference type="ARBA" id="ARBA00004442"/>
    </source>
</evidence>
<comment type="caution">
    <text evidence="8">The sequence shown here is derived from an EMBL/GenBank/DDBJ whole genome shotgun (WGS) entry which is preliminary data.</text>
</comment>
<dbReference type="Pfam" id="PF14322">
    <property type="entry name" value="SusD-like_3"/>
    <property type="match status" value="1"/>
</dbReference>
<dbReference type="EMBL" id="WRXO01000003">
    <property type="protein sequence ID" value="MVT41849.1"/>
    <property type="molecule type" value="Genomic_DNA"/>
</dbReference>
<evidence type="ECO:0000256" key="5">
    <source>
        <dbReference type="ARBA" id="ARBA00023237"/>
    </source>
</evidence>
<keyword evidence="9" id="KW-1185">Reference proteome</keyword>
<protein>
    <submittedName>
        <fullName evidence="8">RagB/SusD family nutrient uptake outer membrane protein</fullName>
    </submittedName>
</protein>
<evidence type="ECO:0000259" key="7">
    <source>
        <dbReference type="Pfam" id="PF14322"/>
    </source>
</evidence>
<evidence type="ECO:0000313" key="8">
    <source>
        <dbReference type="EMBL" id="MVT41849.1"/>
    </source>
</evidence>
<gene>
    <name evidence="8" type="ORF">GO495_14760</name>
</gene>
<accession>A0A6N8JC68</accession>
<organism evidence="8 9">
    <name type="scientific">Chitinophaga oryziterrae</name>
    <dbReference type="NCBI Taxonomy" id="1031224"/>
    <lineage>
        <taxon>Bacteria</taxon>
        <taxon>Pseudomonadati</taxon>
        <taxon>Bacteroidota</taxon>
        <taxon>Chitinophagia</taxon>
        <taxon>Chitinophagales</taxon>
        <taxon>Chitinophagaceae</taxon>
        <taxon>Chitinophaga</taxon>
    </lineage>
</organism>
<keyword evidence="4" id="KW-0472">Membrane</keyword>